<dbReference type="RefSeq" id="WP_137065075.1">
    <property type="nucleotide sequence ID" value="NZ_CP040748.1"/>
</dbReference>
<proteinExistence type="predicted"/>
<accession>A0A4U2YT09</accession>
<dbReference type="Proteomes" id="UP000307808">
    <property type="component" value="Unassembled WGS sequence"/>
</dbReference>
<dbReference type="AlphaFoldDB" id="A0A4U2YT09"/>
<gene>
    <name evidence="2" type="ORF">FC770_05715</name>
</gene>
<feature type="compositionally biased region" description="Polar residues" evidence="1">
    <location>
        <begin position="405"/>
        <end position="416"/>
    </location>
</feature>
<organism evidence="2 3">
    <name type="scientific">Nocardioides jishulii</name>
    <dbReference type="NCBI Taxonomy" id="2575440"/>
    <lineage>
        <taxon>Bacteria</taxon>
        <taxon>Bacillati</taxon>
        <taxon>Actinomycetota</taxon>
        <taxon>Actinomycetes</taxon>
        <taxon>Propionibacteriales</taxon>
        <taxon>Nocardioidaceae</taxon>
        <taxon>Nocardioides</taxon>
    </lineage>
</organism>
<sequence>MSAAEVLAQLVDAVDFRRAAEVRDLELVAQWAALHGSDPLDDPAGSPYDRLVEVGGEGTPLVREFCLGDLAVARQVGWMTARAAMADVLDLQHRLPRTWQLVVTLEAEPWLARKVAVISRGLGIDTVSVVDAAVARAIVGESPSRVLEIARAKVIEADPVAHAHRVAVEKARRFVTASRTDEAGLRCVIARVQAGDAVWVDAMVQRVADILRARLDDAGVPESEQASQDVLRSEAFGWLGRPAELLELLVGAGLDADDDEAPGGAVDEDERPSGLVASRTTAFPAGLLVALRSIDPSRLRPSACVYVHVSEQALADPGRHVARVEDQGPVAASQLAEMLRHAHVSVKPVIDLRETVRVTAYEHPETLRERIWLLTGGDRAPWSTGSSGRRVDFDHPTPWAADGSPGQTGTHNSQPLNRRHHRWKTHAGVEVVQLGPGTYWWRTRHGQCFVVDPTGTYRAEVVGA</sequence>
<dbReference type="EMBL" id="SZPY01000001">
    <property type="protein sequence ID" value="TKI64617.1"/>
    <property type="molecule type" value="Genomic_DNA"/>
</dbReference>
<name>A0A4U2YT09_9ACTN</name>
<evidence type="ECO:0000256" key="1">
    <source>
        <dbReference type="SAM" id="MobiDB-lite"/>
    </source>
</evidence>
<feature type="region of interest" description="Disordered" evidence="1">
    <location>
        <begin position="383"/>
        <end position="419"/>
    </location>
</feature>
<evidence type="ECO:0000313" key="2">
    <source>
        <dbReference type="EMBL" id="TKI64617.1"/>
    </source>
</evidence>
<dbReference type="OrthoDB" id="3261064at2"/>
<keyword evidence="3" id="KW-1185">Reference proteome</keyword>
<evidence type="ECO:0008006" key="4">
    <source>
        <dbReference type="Google" id="ProtNLM"/>
    </source>
</evidence>
<protein>
    <recommendedName>
        <fullName evidence="4">DUF222 domain-containing protein</fullName>
    </recommendedName>
</protein>
<evidence type="ECO:0000313" key="3">
    <source>
        <dbReference type="Proteomes" id="UP000307808"/>
    </source>
</evidence>
<comment type="caution">
    <text evidence="2">The sequence shown here is derived from an EMBL/GenBank/DDBJ whole genome shotgun (WGS) entry which is preliminary data.</text>
</comment>
<reference evidence="2 3" key="1">
    <citation type="submission" date="2019-04" db="EMBL/GenBank/DDBJ databases">
        <authorList>
            <person name="Dong K."/>
        </authorList>
    </citation>
    <scope>NUCLEOTIDE SEQUENCE [LARGE SCALE GENOMIC DNA]</scope>
    <source>
        <strain evidence="3">dk3543</strain>
    </source>
</reference>